<proteinExistence type="predicted"/>
<sequence length="172" mass="18608">MDRITRRHLIRGSAALLAAAGLPGRAAETPLELDWADLIPPEAQGIDIEALRQARGIIEHGELSTGFEQERDAAVTEAYNGKRVRLPGFVVPLDFEGTRVTNFLLVPYVGACIHVPPPPPNQIVYVRAAEPFEIEGYFDAVLVTGVIGTMATATALAEIGYEIAEAEVEPYD</sequence>
<dbReference type="RefSeq" id="WP_285670901.1">
    <property type="nucleotide sequence ID" value="NZ_BSYI01000008.1"/>
</dbReference>
<evidence type="ECO:0000313" key="1">
    <source>
        <dbReference type="EMBL" id="GMG82145.1"/>
    </source>
</evidence>
<comment type="caution">
    <text evidence="1">The sequence shown here is derived from an EMBL/GenBank/DDBJ whole genome shotgun (WGS) entry which is preliminary data.</text>
</comment>
<evidence type="ECO:0000313" key="2">
    <source>
        <dbReference type="Proteomes" id="UP001239909"/>
    </source>
</evidence>
<gene>
    <name evidence="1" type="ORF">LNKW23_13580</name>
</gene>
<reference evidence="1 2" key="1">
    <citation type="submission" date="2023-04" db="EMBL/GenBank/DDBJ databases">
        <title>Marinoamorphus aggregata gen. nov., sp. Nov., isolate from tissue of brittle star Ophioplocus japonicus.</title>
        <authorList>
            <person name="Kawano K."/>
            <person name="Sawayama S."/>
            <person name="Nakagawa S."/>
        </authorList>
    </citation>
    <scope>NUCLEOTIDE SEQUENCE [LARGE SCALE GENOMIC DNA]</scope>
    <source>
        <strain evidence="1 2">NKW23</strain>
    </source>
</reference>
<protein>
    <submittedName>
        <fullName evidence="1">DUF3299 domain-containing protein</fullName>
    </submittedName>
</protein>
<dbReference type="Proteomes" id="UP001239909">
    <property type="component" value="Unassembled WGS sequence"/>
</dbReference>
<name>A0ABQ6LIT6_9RHOB</name>
<dbReference type="InterPro" id="IPR006311">
    <property type="entry name" value="TAT_signal"/>
</dbReference>
<dbReference type="Pfam" id="PF11736">
    <property type="entry name" value="DUF3299"/>
    <property type="match status" value="1"/>
</dbReference>
<dbReference type="EMBL" id="BSYI01000008">
    <property type="protein sequence ID" value="GMG82145.1"/>
    <property type="molecule type" value="Genomic_DNA"/>
</dbReference>
<dbReference type="InterPro" id="IPR021727">
    <property type="entry name" value="DUF3299"/>
</dbReference>
<dbReference type="Gene3D" id="2.40.50.870">
    <property type="entry name" value="Protein of unknown function (DUF3299)"/>
    <property type="match status" value="1"/>
</dbReference>
<keyword evidence="2" id="KW-1185">Reference proteome</keyword>
<dbReference type="PROSITE" id="PS51318">
    <property type="entry name" value="TAT"/>
    <property type="match status" value="1"/>
</dbReference>
<organism evidence="1 2">
    <name type="scientific">Paralimibaculum aggregatum</name>
    <dbReference type="NCBI Taxonomy" id="3036245"/>
    <lineage>
        <taxon>Bacteria</taxon>
        <taxon>Pseudomonadati</taxon>
        <taxon>Pseudomonadota</taxon>
        <taxon>Alphaproteobacteria</taxon>
        <taxon>Rhodobacterales</taxon>
        <taxon>Paracoccaceae</taxon>
        <taxon>Paralimibaculum</taxon>
    </lineage>
</organism>
<accession>A0ABQ6LIT6</accession>